<gene>
    <name evidence="14" type="ORF">KLDO_g3135</name>
</gene>
<dbReference type="SUPFAM" id="SSF48439">
    <property type="entry name" value="Protein prenylyltransferase"/>
    <property type="match status" value="1"/>
</dbReference>
<organism evidence="14 15">
    <name type="scientific">Kluyveromyces dobzhanskii CBS 2104</name>
    <dbReference type="NCBI Taxonomy" id="1427455"/>
    <lineage>
        <taxon>Eukaryota</taxon>
        <taxon>Fungi</taxon>
        <taxon>Dikarya</taxon>
        <taxon>Ascomycota</taxon>
        <taxon>Saccharomycotina</taxon>
        <taxon>Saccharomycetes</taxon>
        <taxon>Saccharomycetales</taxon>
        <taxon>Saccharomycetaceae</taxon>
        <taxon>Kluyveromyces</taxon>
    </lineage>
</organism>
<dbReference type="EMBL" id="CCBQ010000041">
    <property type="protein sequence ID" value="CDO94881.1"/>
    <property type="molecule type" value="Genomic_DNA"/>
</dbReference>
<dbReference type="GO" id="GO:0005953">
    <property type="term" value="C:CAAX-protein geranylgeranyltransferase complex"/>
    <property type="evidence" value="ECO:0007669"/>
    <property type="project" value="TreeGrafter"/>
</dbReference>
<name>A0A0A8L758_9SACH</name>
<evidence type="ECO:0000256" key="2">
    <source>
        <dbReference type="ARBA" id="ARBA00006734"/>
    </source>
</evidence>
<evidence type="ECO:0000313" key="15">
    <source>
        <dbReference type="Proteomes" id="UP000031516"/>
    </source>
</evidence>
<comment type="similarity">
    <text evidence="2">Belongs to the protein prenyltransferase subunit alpha family.</text>
</comment>
<evidence type="ECO:0000256" key="8">
    <source>
        <dbReference type="ARBA" id="ARBA00022842"/>
    </source>
</evidence>
<keyword evidence="15" id="KW-1185">Reference proteome</keyword>
<keyword evidence="6" id="KW-0808">Transferase</keyword>
<evidence type="ECO:0000256" key="7">
    <source>
        <dbReference type="ARBA" id="ARBA00022737"/>
    </source>
</evidence>
<dbReference type="AlphaFoldDB" id="A0A0A8L758"/>
<dbReference type="GO" id="GO:0004660">
    <property type="term" value="F:protein farnesyltransferase activity"/>
    <property type="evidence" value="ECO:0007669"/>
    <property type="project" value="UniProtKB-EC"/>
</dbReference>
<evidence type="ECO:0000256" key="6">
    <source>
        <dbReference type="ARBA" id="ARBA00022679"/>
    </source>
</evidence>
<evidence type="ECO:0000256" key="3">
    <source>
        <dbReference type="ARBA" id="ARBA00012700"/>
    </source>
</evidence>
<evidence type="ECO:0000256" key="11">
    <source>
        <dbReference type="ARBA" id="ARBA00042436"/>
    </source>
</evidence>
<evidence type="ECO:0000256" key="10">
    <source>
        <dbReference type="ARBA" id="ARBA00041392"/>
    </source>
</evidence>
<reference evidence="14 15" key="1">
    <citation type="submission" date="2014-03" db="EMBL/GenBank/DDBJ databases">
        <title>The genome of Kluyveromyces dobzhanskii.</title>
        <authorList>
            <person name="Nystedt B."/>
            <person name="Astrom S."/>
        </authorList>
    </citation>
    <scope>NUCLEOTIDE SEQUENCE [LARGE SCALE GENOMIC DNA]</scope>
    <source>
        <strain evidence="14 15">CBS 2104</strain>
    </source>
</reference>
<dbReference type="InterPro" id="IPR002088">
    <property type="entry name" value="Prenyl_trans_a"/>
</dbReference>
<evidence type="ECO:0000313" key="14">
    <source>
        <dbReference type="EMBL" id="CDO94881.1"/>
    </source>
</evidence>
<dbReference type="GO" id="GO:0004662">
    <property type="term" value="F:CAAX-protein geranylgeranyltransferase activity"/>
    <property type="evidence" value="ECO:0007669"/>
    <property type="project" value="UniProtKB-EC"/>
</dbReference>
<comment type="caution">
    <text evidence="14">The sequence shown here is derived from an EMBL/GenBank/DDBJ whole genome shotgun (WGS) entry which is preliminary data.</text>
</comment>
<keyword evidence="7" id="KW-0677">Repeat</keyword>
<dbReference type="GO" id="GO:0005965">
    <property type="term" value="C:protein farnesyltransferase complex"/>
    <property type="evidence" value="ECO:0007669"/>
    <property type="project" value="TreeGrafter"/>
</dbReference>
<dbReference type="Pfam" id="PF01239">
    <property type="entry name" value="PPTA"/>
    <property type="match status" value="4"/>
</dbReference>
<accession>A0A0A8L758</accession>
<dbReference type="PANTHER" id="PTHR11129">
    <property type="entry name" value="PROTEIN FARNESYLTRANSFERASE ALPHA SUBUNIT/RAB GERANYLGERANYL TRANSFERASE ALPHA SUBUNIT"/>
    <property type="match status" value="1"/>
</dbReference>
<evidence type="ECO:0000256" key="13">
    <source>
        <dbReference type="ARBA" id="ARBA00043219"/>
    </source>
</evidence>
<dbReference type="PANTHER" id="PTHR11129:SF1">
    <property type="entry name" value="PROTEIN FARNESYLTRANSFERASE_GERANYLGERANYLTRANSFERASE TYPE-1 SUBUNIT ALPHA"/>
    <property type="match status" value="1"/>
</dbReference>
<comment type="cofactor">
    <cofactor evidence="1">
        <name>Mg(2+)</name>
        <dbReference type="ChEBI" id="CHEBI:18420"/>
    </cofactor>
</comment>
<evidence type="ECO:0000256" key="1">
    <source>
        <dbReference type="ARBA" id="ARBA00001946"/>
    </source>
</evidence>
<dbReference type="EC" id="2.5.1.58" evidence="4"/>
<dbReference type="PROSITE" id="PS51147">
    <property type="entry name" value="PFTA"/>
    <property type="match status" value="5"/>
</dbReference>
<proteinExistence type="inferred from homology"/>
<sequence length="308" mass="36416">MDQYDYSDVQRVSVGSGLENELCAIMYTDEYKELISIFVGLLQQNEVSERAFAVTTAVIENAAALYTAWNYRFEIGTALFQDQDRWEKELDWLDEFTLNNPKNYQIWSYRQAVISQQQKPQFVRDLPILDLMIEDDTKNYHVWSYRKWSVQFFKDWSHELDFVNKYIDRDVYNNSAWTHRAFYLQNIDPTEHESIFDAEISYCFEKISMAPQNVSPWNYLRFIYGSFKNNEFDARLVEFASSFIGTVLEVGTDSNSVAPHVRSSFALELLADIYAKRDSNKAKIAYQALADTWDPIRKHYWNLRIKQL</sequence>
<evidence type="ECO:0000256" key="9">
    <source>
        <dbReference type="ARBA" id="ARBA00040965"/>
    </source>
</evidence>
<dbReference type="EC" id="2.5.1.59" evidence="3"/>
<keyword evidence="8" id="KW-0460">Magnesium</keyword>
<dbReference type="OrthoDB" id="272289at2759"/>
<evidence type="ECO:0000256" key="5">
    <source>
        <dbReference type="ARBA" id="ARBA00022602"/>
    </source>
</evidence>
<evidence type="ECO:0000256" key="4">
    <source>
        <dbReference type="ARBA" id="ARBA00012702"/>
    </source>
</evidence>
<protein>
    <recommendedName>
        <fullName evidence="9">Protein farnesyltransferase/geranylgeranyltransferase type-1 subunit alpha</fullName>
        <ecNumber evidence="4">2.5.1.58</ecNumber>
        <ecNumber evidence="3">2.5.1.59</ecNumber>
    </recommendedName>
    <alternativeName>
        <fullName evidence="12">CAAX farnesyltransferase subunit alpha</fullName>
    </alternativeName>
    <alternativeName>
        <fullName evidence="11">FTase-alpha</fullName>
    </alternativeName>
    <alternativeName>
        <fullName evidence="10">Ras proteins prenyltransferase subunit alpha</fullName>
    </alternativeName>
    <alternativeName>
        <fullName evidence="13">Type I protein geranyl-geranyltransferase subunit alpha</fullName>
    </alternativeName>
</protein>
<evidence type="ECO:0000256" key="12">
    <source>
        <dbReference type="ARBA" id="ARBA00043086"/>
    </source>
</evidence>
<keyword evidence="5" id="KW-0637">Prenyltransferase</keyword>
<dbReference type="Proteomes" id="UP000031516">
    <property type="component" value="Unassembled WGS sequence"/>
</dbReference>
<dbReference type="Gene3D" id="1.25.40.120">
    <property type="entry name" value="Protein prenylyltransferase"/>
    <property type="match status" value="1"/>
</dbReference>